<dbReference type="Gene3D" id="3.20.20.190">
    <property type="entry name" value="Phosphatidylinositol (PI) phosphodiesterase"/>
    <property type="match status" value="1"/>
</dbReference>
<dbReference type="SUPFAM" id="SSF51695">
    <property type="entry name" value="PLC-like phosphodiesterases"/>
    <property type="match status" value="1"/>
</dbReference>
<dbReference type="PANTHER" id="PTHR13593:SF113">
    <property type="entry name" value="SI:DKEY-266F7.9"/>
    <property type="match status" value="1"/>
</dbReference>
<sequence>MGFVMGINLGFSGACVMALDGGYYLTLDKDGKVGTTTDKADAKWFRREGNDASFALARLGGRDDGDNLVGADTTLERVDGASDWRWSLLGTSLQDERGNGRFLVLSDAMPTMASTGTPAKVSFEWPWSDHSAWLTDISALHPEFGDLPLIQLPLAGSHDSGTYGMNFAGRTQNCTIAEQLKLGIRFFDFRVQVNDGLFYTHHTFPSANPFARWEQGNNDPLNGWPCILLDLHRFLQDNPGEFVILKFQTFNAVPGQDFDADDHDHFRWLLNHYLDVLDVNDLAGLSLKDARGKAAIFYENIGEYAGKPGEPGGNWGNIAAYKTAGDQKGLSEYIRLWDPYWDDESSSLADEGPAGKDGVPTALTDRWKLYHTNNLCFWQGMVAARFFVAQAQMQVCNGNWNDMGVPVYFSKAERSAVYNNHLNAAMFVEWMGGLDWGMGVFRPNVMTMDYVENGSLTDQIVARLKAIPAGKFSAEYAPASSFLDQCYCRIAFGSGSGTSYLGEDGGWVRYTTAPSDALQFRLRMEPGPRFFYMVSGGDYDGYYLSLRKSDSALGLYGDHKVESWTIKDGALLSDYSGEYAQPGGQDDWVYANVTLSQAMTGCRQDWS</sequence>
<dbReference type="PROSITE" id="PS50007">
    <property type="entry name" value="PIPLC_X_DOMAIN"/>
    <property type="match status" value="1"/>
</dbReference>
<name>A0A7W6JPC2_9SPHN</name>
<dbReference type="GO" id="GO:0006629">
    <property type="term" value="P:lipid metabolic process"/>
    <property type="evidence" value="ECO:0007669"/>
    <property type="project" value="InterPro"/>
</dbReference>
<comment type="caution">
    <text evidence="1">The sequence shown here is derived from an EMBL/GenBank/DDBJ whole genome shotgun (WGS) entry which is preliminary data.</text>
</comment>
<dbReference type="RefSeq" id="WP_183994453.1">
    <property type="nucleotide sequence ID" value="NZ_JACIEH010000001.1"/>
</dbReference>
<accession>A0A7W6JPC2</accession>
<dbReference type="GO" id="GO:0008081">
    <property type="term" value="F:phosphoric diester hydrolase activity"/>
    <property type="evidence" value="ECO:0007669"/>
    <property type="project" value="InterPro"/>
</dbReference>
<gene>
    <name evidence="1" type="ORF">GGR46_000612</name>
</gene>
<organism evidence="1 2">
    <name type="scientific">Sphingomonas kyeonggiensis</name>
    <dbReference type="NCBI Taxonomy" id="1268553"/>
    <lineage>
        <taxon>Bacteria</taxon>
        <taxon>Pseudomonadati</taxon>
        <taxon>Pseudomonadota</taxon>
        <taxon>Alphaproteobacteria</taxon>
        <taxon>Sphingomonadales</taxon>
        <taxon>Sphingomonadaceae</taxon>
        <taxon>Sphingomonas</taxon>
    </lineage>
</organism>
<protein>
    <recommendedName>
        <fullName evidence="3">Phosphatidylinositol diacylglycerol-lyase</fullName>
    </recommendedName>
</protein>
<dbReference type="EMBL" id="JACIEH010000001">
    <property type="protein sequence ID" value="MBB4097079.1"/>
    <property type="molecule type" value="Genomic_DNA"/>
</dbReference>
<evidence type="ECO:0000313" key="2">
    <source>
        <dbReference type="Proteomes" id="UP000557392"/>
    </source>
</evidence>
<keyword evidence="2" id="KW-1185">Reference proteome</keyword>
<dbReference type="InterPro" id="IPR051057">
    <property type="entry name" value="PI-PLC_domain"/>
</dbReference>
<dbReference type="InterPro" id="IPR017946">
    <property type="entry name" value="PLC-like_Pdiesterase_TIM-brl"/>
</dbReference>
<dbReference type="Proteomes" id="UP000557392">
    <property type="component" value="Unassembled WGS sequence"/>
</dbReference>
<reference evidence="1 2" key="1">
    <citation type="submission" date="2020-08" db="EMBL/GenBank/DDBJ databases">
        <title>Genomic Encyclopedia of Type Strains, Phase IV (KMG-IV): sequencing the most valuable type-strain genomes for metagenomic binning, comparative biology and taxonomic classification.</title>
        <authorList>
            <person name="Goeker M."/>
        </authorList>
    </citation>
    <scope>NUCLEOTIDE SEQUENCE [LARGE SCALE GENOMIC DNA]</scope>
    <source>
        <strain evidence="1 2">DSM 101806</strain>
    </source>
</reference>
<dbReference type="AlphaFoldDB" id="A0A7W6JPC2"/>
<proteinExistence type="predicted"/>
<evidence type="ECO:0008006" key="3">
    <source>
        <dbReference type="Google" id="ProtNLM"/>
    </source>
</evidence>
<dbReference type="PANTHER" id="PTHR13593">
    <property type="match status" value="1"/>
</dbReference>
<evidence type="ECO:0000313" key="1">
    <source>
        <dbReference type="EMBL" id="MBB4097079.1"/>
    </source>
</evidence>